<evidence type="ECO:0000256" key="2">
    <source>
        <dbReference type="ARBA" id="ARBA00023054"/>
    </source>
</evidence>
<protein>
    <submittedName>
        <fullName evidence="3">Efflux transporter, RND family, MFP subunit</fullName>
    </submittedName>
</protein>
<dbReference type="InterPro" id="IPR050465">
    <property type="entry name" value="UPF0194_transport"/>
</dbReference>
<evidence type="ECO:0000313" key="4">
    <source>
        <dbReference type="Proteomes" id="UP000316388"/>
    </source>
</evidence>
<dbReference type="Gene3D" id="2.40.30.170">
    <property type="match status" value="1"/>
</dbReference>
<dbReference type="Proteomes" id="UP000316388">
    <property type="component" value="Unassembled WGS sequence"/>
</dbReference>
<accession>A0A554XL81</accession>
<dbReference type="PANTHER" id="PTHR32347">
    <property type="entry name" value="EFFLUX SYSTEM COMPONENT YKNX-RELATED"/>
    <property type="match status" value="1"/>
</dbReference>
<name>A0A554XL81_9BURK</name>
<comment type="subcellular location">
    <subcellularLocation>
        <location evidence="1">Cell envelope</location>
    </subcellularLocation>
</comment>
<evidence type="ECO:0000256" key="1">
    <source>
        <dbReference type="ARBA" id="ARBA00004196"/>
    </source>
</evidence>
<keyword evidence="2" id="KW-0175">Coiled coil</keyword>
<dbReference type="AlphaFoldDB" id="A0A554XL81"/>
<sequence>MVATGRVAPARETTLASTLTGRVVATPVADGVLLARLVEVGDGVTPGKALLRFAVAGTPRILLDLDERDLGALAVGQPAAVRADAWPDQRIAARCSSRAGSSSAWPSCARS</sequence>
<organism evidence="3 4">
    <name type="scientific">Tepidimonas fonticaldi</name>
    <dbReference type="NCBI Taxonomy" id="1101373"/>
    <lineage>
        <taxon>Bacteria</taxon>
        <taxon>Pseudomonadati</taxon>
        <taxon>Pseudomonadota</taxon>
        <taxon>Betaproteobacteria</taxon>
        <taxon>Burkholderiales</taxon>
        <taxon>Tepidimonas</taxon>
    </lineage>
</organism>
<proteinExistence type="predicted"/>
<dbReference type="PANTHER" id="PTHR32347:SF29">
    <property type="entry name" value="UPF0194 MEMBRANE PROTEIN YBHG"/>
    <property type="match status" value="1"/>
</dbReference>
<reference evidence="3 4" key="1">
    <citation type="submission" date="2019-07" db="EMBL/GenBank/DDBJ databases">
        <title>Tepidimonas fonticaldi AT-A2 draft genome.</title>
        <authorList>
            <person name="Da Costa M.S."/>
            <person name="Froufe H.J.C."/>
            <person name="Egas C."/>
            <person name="Albuquerque L."/>
        </authorList>
    </citation>
    <scope>NUCLEOTIDE SEQUENCE [LARGE SCALE GENOMIC DNA]</scope>
    <source>
        <strain evidence="3 4">AT-A2</strain>
    </source>
</reference>
<dbReference type="RefSeq" id="WP_260682347.1">
    <property type="nucleotide sequence ID" value="NZ_VJOO01000018.1"/>
</dbReference>
<comment type="caution">
    <text evidence="3">The sequence shown here is derived from an EMBL/GenBank/DDBJ whole genome shotgun (WGS) entry which is preliminary data.</text>
</comment>
<dbReference type="GO" id="GO:0030313">
    <property type="term" value="C:cell envelope"/>
    <property type="evidence" value="ECO:0007669"/>
    <property type="project" value="UniProtKB-SubCell"/>
</dbReference>
<dbReference type="EMBL" id="VJOO01000018">
    <property type="protein sequence ID" value="TSE36582.1"/>
    <property type="molecule type" value="Genomic_DNA"/>
</dbReference>
<gene>
    <name evidence="3" type="ORF">Tfont_01912</name>
</gene>
<evidence type="ECO:0000313" key="3">
    <source>
        <dbReference type="EMBL" id="TSE36582.1"/>
    </source>
</evidence>